<protein>
    <submittedName>
        <fullName evidence="2">Uncharacterized protein</fullName>
    </submittedName>
</protein>
<feature type="compositionally biased region" description="Low complexity" evidence="1">
    <location>
        <begin position="66"/>
        <end position="78"/>
    </location>
</feature>
<evidence type="ECO:0000256" key="1">
    <source>
        <dbReference type="SAM" id="MobiDB-lite"/>
    </source>
</evidence>
<sequence>MCGLGPGPIALAVHPSGERGAVAVAAPRIVTPPRGNPTRPTGSQAAARARVDSRPAPHAGRRRTGPAQCASPAQPSPAHRTGRTETALDDEGEQQDEATRDDRNDRFHQ</sequence>
<feature type="compositionally biased region" description="Acidic residues" evidence="1">
    <location>
        <begin position="87"/>
        <end position="96"/>
    </location>
</feature>
<feature type="compositionally biased region" description="Low complexity" evidence="1">
    <location>
        <begin position="31"/>
        <end position="42"/>
    </location>
</feature>
<accession>A0A7W9Q972</accession>
<evidence type="ECO:0000313" key="3">
    <source>
        <dbReference type="Proteomes" id="UP000588098"/>
    </source>
</evidence>
<proteinExistence type="predicted"/>
<reference evidence="2 3" key="1">
    <citation type="submission" date="2020-08" db="EMBL/GenBank/DDBJ databases">
        <title>Genomic Encyclopedia of Type Strains, Phase III (KMG-III): the genomes of soil and plant-associated and newly described type strains.</title>
        <authorList>
            <person name="Whitman W."/>
        </authorList>
    </citation>
    <scope>NUCLEOTIDE SEQUENCE [LARGE SCALE GENOMIC DNA]</scope>
    <source>
        <strain evidence="2 3">CECT 8305</strain>
    </source>
</reference>
<comment type="caution">
    <text evidence="2">The sequence shown here is derived from an EMBL/GenBank/DDBJ whole genome shotgun (WGS) entry which is preliminary data.</text>
</comment>
<gene>
    <name evidence="2" type="ORF">FHS42_001869</name>
</gene>
<organism evidence="2 3">
    <name type="scientific">Streptomyces zagrosensis</name>
    <dbReference type="NCBI Taxonomy" id="1042984"/>
    <lineage>
        <taxon>Bacteria</taxon>
        <taxon>Bacillati</taxon>
        <taxon>Actinomycetota</taxon>
        <taxon>Actinomycetes</taxon>
        <taxon>Kitasatosporales</taxon>
        <taxon>Streptomycetaceae</taxon>
        <taxon>Streptomyces</taxon>
    </lineage>
</organism>
<feature type="region of interest" description="Disordered" evidence="1">
    <location>
        <begin position="24"/>
        <end position="109"/>
    </location>
</feature>
<dbReference type="EMBL" id="JACHJL010000003">
    <property type="protein sequence ID" value="MBB5934822.1"/>
    <property type="molecule type" value="Genomic_DNA"/>
</dbReference>
<keyword evidence="3" id="KW-1185">Reference proteome</keyword>
<dbReference type="Proteomes" id="UP000588098">
    <property type="component" value="Unassembled WGS sequence"/>
</dbReference>
<feature type="compositionally biased region" description="Basic and acidic residues" evidence="1">
    <location>
        <begin position="97"/>
        <end position="109"/>
    </location>
</feature>
<dbReference type="AlphaFoldDB" id="A0A7W9Q972"/>
<evidence type="ECO:0000313" key="2">
    <source>
        <dbReference type="EMBL" id="MBB5934822.1"/>
    </source>
</evidence>
<name>A0A7W9Q972_9ACTN</name>